<reference evidence="3 4" key="1">
    <citation type="submission" date="2024-02" db="EMBL/GenBank/DDBJ databases">
        <title>complete genome of Flavobacterium ginsenosidimutans Str. YTB16.</title>
        <authorList>
            <person name="Wang Q."/>
        </authorList>
    </citation>
    <scope>NUCLEOTIDE SEQUENCE [LARGE SCALE GENOMIC DNA]</scope>
    <source>
        <strain evidence="3 4">YTB16</strain>
    </source>
</reference>
<name>A0ABZ2Q1V2_9FLAO</name>
<keyword evidence="1" id="KW-1133">Transmembrane helix</keyword>
<accession>A0ABZ2Q1V2</accession>
<keyword evidence="3" id="KW-0418">Kinase</keyword>
<feature type="transmembrane region" description="Helical" evidence="1">
    <location>
        <begin position="78"/>
        <end position="99"/>
    </location>
</feature>
<dbReference type="PANTHER" id="PTHR34220:SF7">
    <property type="entry name" value="SENSOR HISTIDINE KINASE YPDA"/>
    <property type="match status" value="1"/>
</dbReference>
<dbReference type="EMBL" id="CP147988">
    <property type="protein sequence ID" value="WXK48339.1"/>
    <property type="molecule type" value="Genomic_DNA"/>
</dbReference>
<dbReference type="RefSeq" id="WP_111290751.1">
    <property type="nucleotide sequence ID" value="NZ_CP147988.1"/>
</dbReference>
<feature type="domain" description="Signal transduction histidine kinase internal region" evidence="2">
    <location>
        <begin position="152"/>
        <end position="228"/>
    </location>
</feature>
<sequence length="337" mass="40066">MKIRFFLFILAFFAFYMLSFGMRQLPDLVHGHFSFPVGSQSLKTWIRFLVDMLLYYALSYGSYLILYQFYPLKKIWAIFFFLLLLSVSFFFLSFFWTSFAENSVLRIRNHFHLISFTAVINIAFGAVFYFIQYSQFRDIQNMRLQLQSRQTELSFLRSQINPHFLFNNLNNIYSLVHENNSHALPAIANLADLLRYMLYSAEEEIALEKEVEYLNKFIYLQQLRFEDPFAVDFKIDMKNEQFLLPPLILVPFIENAFKHGMVKSTEVWLKIMLQSDSKQLSFECSNLIAIKNKDETGGIGIENVKKRLDLIYPNKHTLITERKDEWFVVKMMIKNDK</sequence>
<gene>
    <name evidence="3" type="ORF">V6624_15025</name>
</gene>
<evidence type="ECO:0000313" key="4">
    <source>
        <dbReference type="Proteomes" id="UP001447857"/>
    </source>
</evidence>
<proteinExistence type="predicted"/>
<protein>
    <submittedName>
        <fullName evidence="3">Histidine kinase</fullName>
    </submittedName>
</protein>
<keyword evidence="3" id="KW-0808">Transferase</keyword>
<dbReference type="GO" id="GO:0016301">
    <property type="term" value="F:kinase activity"/>
    <property type="evidence" value="ECO:0007669"/>
    <property type="project" value="UniProtKB-KW"/>
</dbReference>
<organism evidence="3 4">
    <name type="scientific">Flavobacterium ginsenosidimutans</name>
    <dbReference type="NCBI Taxonomy" id="687844"/>
    <lineage>
        <taxon>Bacteria</taxon>
        <taxon>Pseudomonadati</taxon>
        <taxon>Bacteroidota</taxon>
        <taxon>Flavobacteriia</taxon>
        <taxon>Flavobacteriales</taxon>
        <taxon>Flavobacteriaceae</taxon>
        <taxon>Flavobacterium</taxon>
    </lineage>
</organism>
<keyword evidence="1" id="KW-0812">Transmembrane</keyword>
<evidence type="ECO:0000259" key="2">
    <source>
        <dbReference type="Pfam" id="PF06580"/>
    </source>
</evidence>
<evidence type="ECO:0000256" key="1">
    <source>
        <dbReference type="SAM" id="Phobius"/>
    </source>
</evidence>
<evidence type="ECO:0000313" key="3">
    <source>
        <dbReference type="EMBL" id="WXK48339.1"/>
    </source>
</evidence>
<keyword evidence="1" id="KW-0472">Membrane</keyword>
<dbReference type="InterPro" id="IPR010559">
    <property type="entry name" value="Sig_transdc_His_kin_internal"/>
</dbReference>
<feature type="transmembrane region" description="Helical" evidence="1">
    <location>
        <begin position="45"/>
        <end position="66"/>
    </location>
</feature>
<feature type="transmembrane region" description="Helical" evidence="1">
    <location>
        <begin position="111"/>
        <end position="131"/>
    </location>
</feature>
<dbReference type="Pfam" id="PF06580">
    <property type="entry name" value="His_kinase"/>
    <property type="match status" value="1"/>
</dbReference>
<keyword evidence="4" id="KW-1185">Reference proteome</keyword>
<dbReference type="InterPro" id="IPR050640">
    <property type="entry name" value="Bact_2-comp_sensor_kinase"/>
</dbReference>
<dbReference type="PANTHER" id="PTHR34220">
    <property type="entry name" value="SENSOR HISTIDINE KINASE YPDA"/>
    <property type="match status" value="1"/>
</dbReference>
<dbReference type="Proteomes" id="UP001447857">
    <property type="component" value="Chromosome"/>
</dbReference>